<name>A0A9P8S418_9HYPO</name>
<dbReference type="EMBL" id="JACEFI010000025">
    <property type="protein sequence ID" value="KAH0592864.1"/>
    <property type="molecule type" value="Genomic_DNA"/>
</dbReference>
<dbReference type="PROSITE" id="PS51273">
    <property type="entry name" value="GATASE_TYPE_1"/>
    <property type="match status" value="1"/>
</dbReference>
<dbReference type="Gene3D" id="3.40.50.880">
    <property type="match status" value="1"/>
</dbReference>
<evidence type="ECO:0000259" key="1">
    <source>
        <dbReference type="Pfam" id="PF00117"/>
    </source>
</evidence>
<dbReference type="PANTHER" id="PTHR42695:SF5">
    <property type="entry name" value="GLUTAMINE AMIDOTRANSFERASE YLR126C-RELATED"/>
    <property type="match status" value="1"/>
</dbReference>
<comment type="caution">
    <text evidence="2">The sequence shown here is derived from an EMBL/GenBank/DDBJ whole genome shotgun (WGS) entry which is preliminary data.</text>
</comment>
<dbReference type="InterPro" id="IPR017926">
    <property type="entry name" value="GATASE"/>
</dbReference>
<protein>
    <recommendedName>
        <fullName evidence="1">Glutamine amidotransferase domain-containing protein</fullName>
    </recommendedName>
</protein>
<dbReference type="InterPro" id="IPR029062">
    <property type="entry name" value="Class_I_gatase-like"/>
</dbReference>
<sequence length="246" mass="26706">MPFRLAVLECDTPVPSVEKERGSYGAIFETLLSKGTSVDFRLLKYDVVRQHTYPSTADVDGILITGSTNSPAEHTAFADDAWIVQLVSYIRSVLNTSRTPVVGICFGHQVIARALGATTAVARGGWEVSVSRVDLSPDGQKLFGASSLNLHQMHRDEVASVPEGLVCLGSSARCPVQGMYKRKTVFSLQAHPEFDGFIMEQILRARRDQGIFGEDMFGEAVGRAGDAHDGTLVAGKIWDFFLDAVA</sequence>
<accession>A0A9P8S418</accession>
<gene>
    <name evidence="2" type="ORF">MHUMG1_09317</name>
</gene>
<dbReference type="CDD" id="cd01741">
    <property type="entry name" value="GATase1_1"/>
    <property type="match status" value="1"/>
</dbReference>
<dbReference type="PANTHER" id="PTHR42695">
    <property type="entry name" value="GLUTAMINE AMIDOTRANSFERASE YLR126C-RELATED"/>
    <property type="match status" value="1"/>
</dbReference>
<dbReference type="GO" id="GO:0005829">
    <property type="term" value="C:cytosol"/>
    <property type="evidence" value="ECO:0007669"/>
    <property type="project" value="TreeGrafter"/>
</dbReference>
<dbReference type="InterPro" id="IPR044992">
    <property type="entry name" value="ChyE-like"/>
</dbReference>
<organism evidence="2 3">
    <name type="scientific">Metarhizium humberi</name>
    <dbReference type="NCBI Taxonomy" id="2596975"/>
    <lineage>
        <taxon>Eukaryota</taxon>
        <taxon>Fungi</taxon>
        <taxon>Dikarya</taxon>
        <taxon>Ascomycota</taxon>
        <taxon>Pezizomycotina</taxon>
        <taxon>Sordariomycetes</taxon>
        <taxon>Hypocreomycetidae</taxon>
        <taxon>Hypocreales</taxon>
        <taxon>Clavicipitaceae</taxon>
        <taxon>Metarhizium</taxon>
    </lineage>
</organism>
<dbReference type="AlphaFoldDB" id="A0A9P8S418"/>
<dbReference type="Proteomes" id="UP000764110">
    <property type="component" value="Unassembled WGS sequence"/>
</dbReference>
<dbReference type="SUPFAM" id="SSF52317">
    <property type="entry name" value="Class I glutamine amidotransferase-like"/>
    <property type="match status" value="1"/>
</dbReference>
<reference evidence="2 3" key="1">
    <citation type="submission" date="2020-07" db="EMBL/GenBank/DDBJ databases">
        <title>Metarhizium humberi genome.</title>
        <authorList>
            <person name="Lysoe E."/>
        </authorList>
    </citation>
    <scope>NUCLEOTIDE SEQUENCE [LARGE SCALE GENOMIC DNA]</scope>
    <source>
        <strain evidence="2 3">ESALQ1638</strain>
    </source>
</reference>
<dbReference type="GO" id="GO:0005634">
    <property type="term" value="C:nucleus"/>
    <property type="evidence" value="ECO:0007669"/>
    <property type="project" value="TreeGrafter"/>
</dbReference>
<keyword evidence="3" id="KW-1185">Reference proteome</keyword>
<dbReference type="Pfam" id="PF00117">
    <property type="entry name" value="GATase"/>
    <property type="match status" value="1"/>
</dbReference>
<proteinExistence type="predicted"/>
<feature type="domain" description="Glutamine amidotransferase" evidence="1">
    <location>
        <begin position="30"/>
        <end position="195"/>
    </location>
</feature>
<evidence type="ECO:0000313" key="3">
    <source>
        <dbReference type="Proteomes" id="UP000764110"/>
    </source>
</evidence>
<evidence type="ECO:0000313" key="2">
    <source>
        <dbReference type="EMBL" id="KAH0592864.1"/>
    </source>
</evidence>